<dbReference type="KEGG" id="vas:GT360_15800"/>
<organism evidence="1 2">
    <name type="scientific">Vibrio astriarenae</name>
    <dbReference type="NCBI Taxonomy" id="1481923"/>
    <lineage>
        <taxon>Bacteria</taxon>
        <taxon>Pseudomonadati</taxon>
        <taxon>Pseudomonadota</taxon>
        <taxon>Gammaproteobacteria</taxon>
        <taxon>Vibrionales</taxon>
        <taxon>Vibrionaceae</taxon>
        <taxon>Vibrio</taxon>
    </lineage>
</organism>
<dbReference type="Proteomes" id="UP000464262">
    <property type="component" value="Chromosome 2"/>
</dbReference>
<dbReference type="RefSeq" id="WP_164649924.1">
    <property type="nucleotide sequence ID" value="NZ_CP047476.1"/>
</dbReference>
<name>A0A7Z2T683_9VIBR</name>
<reference evidence="1 2" key="1">
    <citation type="submission" date="2020-01" db="EMBL/GenBank/DDBJ databases">
        <title>Whole genome and functional gene identification of agarase of Vibrio HN897.</title>
        <authorList>
            <person name="Liu Y."/>
            <person name="Zhao Z."/>
        </authorList>
    </citation>
    <scope>NUCLEOTIDE SEQUENCE [LARGE SCALE GENOMIC DNA]</scope>
    <source>
        <strain evidence="1 2">HN897</strain>
    </source>
</reference>
<accession>A0A7Z2T683</accession>
<sequence length="118" mass="13669">MLLLNSVILKSAMVREYLLKDLSALHLGQALPHYPDRLESETLLWLSIKAAKRERLGYSVFHVFYIGRESKHLDVVESFVLKRLAMGDCKKTIELCLEHALERYQSVLVEQVVEEIDQ</sequence>
<protein>
    <submittedName>
        <fullName evidence="1">Uncharacterized protein</fullName>
    </submittedName>
</protein>
<dbReference type="AlphaFoldDB" id="A0A7Z2T683"/>
<proteinExistence type="predicted"/>
<evidence type="ECO:0000313" key="2">
    <source>
        <dbReference type="Proteomes" id="UP000464262"/>
    </source>
</evidence>
<gene>
    <name evidence="1" type="ORF">GT360_15800</name>
</gene>
<evidence type="ECO:0000313" key="1">
    <source>
        <dbReference type="EMBL" id="QIA65025.1"/>
    </source>
</evidence>
<dbReference type="EMBL" id="CP047476">
    <property type="protein sequence ID" value="QIA65025.1"/>
    <property type="molecule type" value="Genomic_DNA"/>
</dbReference>
<keyword evidence="2" id="KW-1185">Reference proteome</keyword>